<proteinExistence type="inferred from homology"/>
<dbReference type="Proteomes" id="UP000063971">
    <property type="component" value="Chromosome"/>
</dbReference>
<comment type="catalytic activity">
    <reaction evidence="1 7">
        <text>Cleavage of hydrophobic, N-terminal signal or leader sequences from secreted and periplasmic proteins.</text>
        <dbReference type="EC" id="3.4.21.89"/>
    </reaction>
</comment>
<evidence type="ECO:0000256" key="5">
    <source>
        <dbReference type="ARBA" id="ARBA00022801"/>
    </source>
</evidence>
<dbReference type="AlphaFoldDB" id="A0AAU8U0N6"/>
<keyword evidence="7" id="KW-0472">Membrane</keyword>
<dbReference type="PROSITE" id="PS00761">
    <property type="entry name" value="SPASE_I_3"/>
    <property type="match status" value="1"/>
</dbReference>
<dbReference type="Gene3D" id="2.10.109.10">
    <property type="entry name" value="Umud Fragment, subunit A"/>
    <property type="match status" value="1"/>
</dbReference>
<dbReference type="GO" id="GO:0009003">
    <property type="term" value="F:signal peptidase activity"/>
    <property type="evidence" value="ECO:0007669"/>
    <property type="project" value="UniProtKB-EC"/>
</dbReference>
<dbReference type="PANTHER" id="PTHR43390">
    <property type="entry name" value="SIGNAL PEPTIDASE I"/>
    <property type="match status" value="1"/>
</dbReference>
<sequence>MKKTRKIKMKKTLSRIYNFSGSWTGTIVIVLFVIFFFAQAFVIPSGSMKNSLLIGDFLFVKKFSYGIPTPHIPWIEVPVLPDLNKDGHFIKGKKPQRGDIVVFRYPLNKKIHFVKRNFAVGGDEVIFTIKNLYLRPHEGDSFIDKNYDKNDIVILNGKKFVKEPYKNKGIHYDEKVNLLSLTLKHLANGSFAMQPAIVDELGKLDNGLNFNAYYIKVPENEFFMIGDNRDHSDDSRFWGTVPYKFIVGKPWFVYFSWDKDKKIRWERIGRSVNTLENKEEFIYDQP</sequence>
<dbReference type="EC" id="3.4.21.89" evidence="3 7"/>
<dbReference type="EMBL" id="CP012195">
    <property type="protein sequence ID" value="AKT91032.1"/>
    <property type="molecule type" value="Genomic_DNA"/>
</dbReference>
<feature type="transmembrane region" description="Helical" evidence="7">
    <location>
        <begin position="21"/>
        <end position="42"/>
    </location>
</feature>
<dbReference type="GO" id="GO:0006465">
    <property type="term" value="P:signal peptide processing"/>
    <property type="evidence" value="ECO:0007669"/>
    <property type="project" value="InterPro"/>
</dbReference>
<keyword evidence="5 7" id="KW-0378">Hydrolase</keyword>
<dbReference type="KEGG" id="cure:CUREO_1186"/>
<feature type="domain" description="Peptidase S26" evidence="8">
    <location>
        <begin position="25"/>
        <end position="254"/>
    </location>
</feature>
<gene>
    <name evidence="9" type="primary">lepB</name>
    <name evidence="9" type="ORF">CUREO_1186</name>
</gene>
<feature type="active site" evidence="6">
    <location>
        <position position="47"/>
    </location>
</feature>
<dbReference type="InterPro" id="IPR019533">
    <property type="entry name" value="Peptidase_S26"/>
</dbReference>
<evidence type="ECO:0000256" key="4">
    <source>
        <dbReference type="ARBA" id="ARBA00019232"/>
    </source>
</evidence>
<dbReference type="CDD" id="cd06530">
    <property type="entry name" value="S26_SPase_I"/>
    <property type="match status" value="1"/>
</dbReference>
<dbReference type="NCBIfam" id="TIGR02227">
    <property type="entry name" value="sigpep_I_bact"/>
    <property type="match status" value="1"/>
</dbReference>
<evidence type="ECO:0000256" key="7">
    <source>
        <dbReference type="RuleBase" id="RU362042"/>
    </source>
</evidence>
<dbReference type="GO" id="GO:0016020">
    <property type="term" value="C:membrane"/>
    <property type="evidence" value="ECO:0007669"/>
    <property type="project" value="UniProtKB-SubCell"/>
</dbReference>
<protein>
    <recommendedName>
        <fullName evidence="4 7">Signal peptidase I</fullName>
        <ecNumber evidence="3 7">3.4.21.89</ecNumber>
    </recommendedName>
</protein>
<evidence type="ECO:0000313" key="9">
    <source>
        <dbReference type="EMBL" id="AKT91032.1"/>
    </source>
</evidence>
<dbReference type="GO" id="GO:0004252">
    <property type="term" value="F:serine-type endopeptidase activity"/>
    <property type="evidence" value="ECO:0007669"/>
    <property type="project" value="InterPro"/>
</dbReference>
<evidence type="ECO:0000256" key="2">
    <source>
        <dbReference type="ARBA" id="ARBA00009370"/>
    </source>
</evidence>
<name>A0AAU8U0N6_9BACT</name>
<accession>A0AAU8U0N6</accession>
<dbReference type="InterPro" id="IPR019758">
    <property type="entry name" value="Pept_S26A_signal_pept_1_CS"/>
</dbReference>
<keyword evidence="7" id="KW-0812">Transmembrane</keyword>
<keyword evidence="7" id="KW-1133">Transmembrane helix</keyword>
<dbReference type="InterPro" id="IPR036286">
    <property type="entry name" value="LexA/Signal_pep-like_sf"/>
</dbReference>
<evidence type="ECO:0000256" key="3">
    <source>
        <dbReference type="ARBA" id="ARBA00013208"/>
    </source>
</evidence>
<dbReference type="Pfam" id="PF10502">
    <property type="entry name" value="Peptidase_S26"/>
    <property type="match status" value="1"/>
</dbReference>
<reference evidence="9 10" key="1">
    <citation type="journal article" date="2015" name="Genome Announc.">
        <title>Complete Genome Sequence of the Campylobacter ureolyticus Clinical Isolate RIGS 9880.</title>
        <authorList>
            <person name="Miller W.G."/>
            <person name="Yee E."/>
            <person name="On S.L."/>
            <person name="Andersen L.P."/>
            <person name="Bono J.L."/>
        </authorList>
    </citation>
    <scope>NUCLEOTIDE SEQUENCE [LARGE SCALE GENOMIC DNA]</scope>
    <source>
        <strain evidence="9 10">RIGS 9880</strain>
    </source>
</reference>
<dbReference type="PANTHER" id="PTHR43390:SF1">
    <property type="entry name" value="CHLOROPLAST PROCESSING PEPTIDASE"/>
    <property type="match status" value="1"/>
</dbReference>
<comment type="similarity">
    <text evidence="2 7">Belongs to the peptidase S26 family.</text>
</comment>
<comment type="subcellular location">
    <subcellularLocation>
        <location evidence="7">Membrane</location>
        <topology evidence="7">Single-pass type II membrane protein</topology>
    </subcellularLocation>
</comment>
<organism evidence="9 10">
    <name type="scientific">Campylobacter ureolyticus RIGS 9880</name>
    <dbReference type="NCBI Taxonomy" id="1032069"/>
    <lineage>
        <taxon>Bacteria</taxon>
        <taxon>Pseudomonadati</taxon>
        <taxon>Campylobacterota</taxon>
        <taxon>Epsilonproteobacteria</taxon>
        <taxon>Campylobacterales</taxon>
        <taxon>Campylobacteraceae</taxon>
        <taxon>Campylobacter</taxon>
    </lineage>
</organism>
<evidence type="ECO:0000259" key="8">
    <source>
        <dbReference type="Pfam" id="PF10502"/>
    </source>
</evidence>
<evidence type="ECO:0000256" key="6">
    <source>
        <dbReference type="PIRSR" id="PIRSR600223-1"/>
    </source>
</evidence>
<evidence type="ECO:0000256" key="1">
    <source>
        <dbReference type="ARBA" id="ARBA00000677"/>
    </source>
</evidence>
<evidence type="ECO:0000313" key="10">
    <source>
        <dbReference type="Proteomes" id="UP000063971"/>
    </source>
</evidence>
<dbReference type="SUPFAM" id="SSF51306">
    <property type="entry name" value="LexA/Signal peptidase"/>
    <property type="match status" value="1"/>
</dbReference>
<feature type="active site" evidence="6">
    <location>
        <position position="115"/>
    </location>
</feature>
<dbReference type="PRINTS" id="PR00727">
    <property type="entry name" value="LEADERPTASE"/>
</dbReference>
<keyword evidence="7" id="KW-0645">Protease</keyword>
<dbReference type="InterPro" id="IPR000223">
    <property type="entry name" value="Pept_S26A_signal_pept_1"/>
</dbReference>